<keyword evidence="2" id="KW-1185">Reference proteome</keyword>
<evidence type="ECO:0008006" key="3">
    <source>
        <dbReference type="Google" id="ProtNLM"/>
    </source>
</evidence>
<dbReference type="RefSeq" id="WP_169248792.1">
    <property type="nucleotide sequence ID" value="NZ_SPMZ01000028.1"/>
</dbReference>
<dbReference type="Proteomes" id="UP000760480">
    <property type="component" value="Unassembled WGS sequence"/>
</dbReference>
<organism evidence="1 2">
    <name type="scientific">Candidatus Competibacter phosphatis</name>
    <dbReference type="NCBI Taxonomy" id="221280"/>
    <lineage>
        <taxon>Bacteria</taxon>
        <taxon>Pseudomonadati</taxon>
        <taxon>Pseudomonadota</taxon>
        <taxon>Gammaproteobacteria</taxon>
        <taxon>Candidatus Competibacteraceae</taxon>
        <taxon>Candidatus Competibacter</taxon>
    </lineage>
</organism>
<sequence length="196" mass="21648">MPGSRSPNHLSLLLGILLGFLSVLHGALGGPQEQRVQIGLRLFRTMLAADRDLAEKVNAEGRLELALVYQDDRTQAEQFATALQESGRGSEQGKIRNFPIQITLTDLAHLKELRQRTPAAIYLVQPLPDPALEAIIRYGIDHQRIVFSPFAGQVEKGTLAGLAIEVRVMPYINETTLKQSGIRLNSLLLKVAKIHD</sequence>
<accession>A0ABX1TNK9</accession>
<name>A0ABX1TNK9_9GAMM</name>
<evidence type="ECO:0000313" key="1">
    <source>
        <dbReference type="EMBL" id="NMQ19536.1"/>
    </source>
</evidence>
<comment type="caution">
    <text evidence="1">The sequence shown here is derived from an EMBL/GenBank/DDBJ whole genome shotgun (WGS) entry which is preliminary data.</text>
</comment>
<protein>
    <recommendedName>
        <fullName evidence="3">YfiR family protein</fullName>
    </recommendedName>
</protein>
<gene>
    <name evidence="1" type="ORF">E4P82_10235</name>
</gene>
<evidence type="ECO:0000313" key="2">
    <source>
        <dbReference type="Proteomes" id="UP000760480"/>
    </source>
</evidence>
<proteinExistence type="predicted"/>
<dbReference type="EMBL" id="SPMZ01000028">
    <property type="protein sequence ID" value="NMQ19536.1"/>
    <property type="molecule type" value="Genomic_DNA"/>
</dbReference>
<reference evidence="1 2" key="1">
    <citation type="submission" date="2019-03" db="EMBL/GenBank/DDBJ databases">
        <title>Metabolic reconstructions from genomes of highly enriched 'Candidatus Accumulibacter' and 'Candidatus Competibacter' bioreactor populations.</title>
        <authorList>
            <person name="Annavajhala M.K."/>
            <person name="Welles L."/>
            <person name="Abbas B."/>
            <person name="Sorokin D."/>
            <person name="Park H."/>
            <person name="Van Loosdrecht M."/>
            <person name="Chandran K."/>
        </authorList>
    </citation>
    <scope>NUCLEOTIDE SEQUENCE [LARGE SCALE GENOMIC DNA]</scope>
    <source>
        <strain evidence="1 2">SBR_G</strain>
    </source>
</reference>